<evidence type="ECO:0000256" key="7">
    <source>
        <dbReference type="ARBA" id="ARBA00023180"/>
    </source>
</evidence>
<evidence type="ECO:0000256" key="2">
    <source>
        <dbReference type="ARBA" id="ARBA00022692"/>
    </source>
</evidence>
<evidence type="ECO:0000256" key="1">
    <source>
        <dbReference type="ARBA" id="ARBA00004479"/>
    </source>
</evidence>
<reference evidence="9" key="3">
    <citation type="submission" date="2025-09" db="UniProtKB">
        <authorList>
            <consortium name="Ensembl"/>
        </authorList>
    </citation>
    <scope>IDENTIFICATION</scope>
</reference>
<dbReference type="Pfam" id="PF00041">
    <property type="entry name" value="fn3"/>
    <property type="match status" value="1"/>
</dbReference>
<feature type="domain" description="Fibronectin type-III" evidence="8">
    <location>
        <begin position="110"/>
        <end position="206"/>
    </location>
</feature>
<keyword evidence="6" id="KW-0675">Receptor</keyword>
<evidence type="ECO:0000313" key="10">
    <source>
        <dbReference type="Proteomes" id="UP000291020"/>
    </source>
</evidence>
<accession>A0A452HWD1</accession>
<reference evidence="10" key="1">
    <citation type="journal article" date="2017" name="PLoS ONE">
        <title>The Agassiz's desert tortoise genome provides a resource for the conservation of a threatened species.</title>
        <authorList>
            <person name="Tollis M."/>
            <person name="DeNardo D.F."/>
            <person name="Cornelius J.A."/>
            <person name="Dolby G.A."/>
            <person name="Edwards T."/>
            <person name="Henen B.T."/>
            <person name="Karl A.E."/>
            <person name="Murphy R.W."/>
            <person name="Kusumi K."/>
        </authorList>
    </citation>
    <scope>NUCLEOTIDE SEQUENCE [LARGE SCALE GENOMIC DNA]</scope>
</reference>
<dbReference type="Ensembl" id="ENSGAGT00000022094.1">
    <property type="protein sequence ID" value="ENSGAGP00000019397.1"/>
    <property type="gene ID" value="ENSGAGG00000014313.1"/>
</dbReference>
<dbReference type="CDD" id="cd00063">
    <property type="entry name" value="FN3"/>
    <property type="match status" value="1"/>
</dbReference>
<dbReference type="SMART" id="SM00060">
    <property type="entry name" value="FN3"/>
    <property type="match status" value="1"/>
</dbReference>
<keyword evidence="2" id="KW-0812">Transmembrane</keyword>
<dbReference type="InterPro" id="IPR036116">
    <property type="entry name" value="FN3_sf"/>
</dbReference>
<dbReference type="Pfam" id="PF09067">
    <property type="entry name" value="EpoR_lig-bind"/>
    <property type="match status" value="1"/>
</dbReference>
<dbReference type="InterPro" id="IPR015152">
    <property type="entry name" value="Growth/epo_recpt_lig-bind"/>
</dbReference>
<dbReference type="STRING" id="38772.ENSGAGP00000019397"/>
<dbReference type="AlphaFoldDB" id="A0A452HWD1"/>
<evidence type="ECO:0000313" key="9">
    <source>
        <dbReference type="Ensembl" id="ENSGAGP00000019397.1"/>
    </source>
</evidence>
<comment type="subcellular location">
    <subcellularLocation>
        <location evidence="1">Membrane</location>
        <topology evidence="1">Single-pass type I membrane protein</topology>
    </subcellularLocation>
</comment>
<name>A0A452HWD1_9SAUR</name>
<keyword evidence="10" id="KW-1185">Reference proteome</keyword>
<keyword evidence="7" id="KW-0325">Glycoprotein</keyword>
<dbReference type="Gene3D" id="2.60.40.10">
    <property type="entry name" value="Immunoglobulins"/>
    <property type="match status" value="2"/>
</dbReference>
<dbReference type="InterPro" id="IPR003961">
    <property type="entry name" value="FN3_dom"/>
</dbReference>
<keyword evidence="5" id="KW-0472">Membrane</keyword>
<dbReference type="PANTHER" id="PTHR23037:SF46">
    <property type="entry name" value="INTERLEUKIN 5 RECEPTOR SUBUNIT ALPHA"/>
    <property type="match status" value="1"/>
</dbReference>
<evidence type="ECO:0000256" key="3">
    <source>
        <dbReference type="ARBA" id="ARBA00022729"/>
    </source>
</evidence>
<evidence type="ECO:0000256" key="5">
    <source>
        <dbReference type="ARBA" id="ARBA00023136"/>
    </source>
</evidence>
<dbReference type="SUPFAM" id="SSF49265">
    <property type="entry name" value="Fibronectin type III"/>
    <property type="match status" value="2"/>
</dbReference>
<keyword evidence="3" id="KW-0732">Signal</keyword>
<organism evidence="9 10">
    <name type="scientific">Gopherus agassizii</name>
    <name type="common">Agassiz's desert tortoise</name>
    <dbReference type="NCBI Taxonomy" id="38772"/>
    <lineage>
        <taxon>Eukaryota</taxon>
        <taxon>Metazoa</taxon>
        <taxon>Chordata</taxon>
        <taxon>Craniata</taxon>
        <taxon>Vertebrata</taxon>
        <taxon>Euteleostomi</taxon>
        <taxon>Archelosauria</taxon>
        <taxon>Testudinata</taxon>
        <taxon>Testudines</taxon>
        <taxon>Cryptodira</taxon>
        <taxon>Durocryptodira</taxon>
        <taxon>Testudinoidea</taxon>
        <taxon>Testudinidae</taxon>
        <taxon>Gopherus</taxon>
    </lineage>
</organism>
<protein>
    <recommendedName>
        <fullName evidence="8">Fibronectin type-III domain-containing protein</fullName>
    </recommendedName>
</protein>
<dbReference type="Proteomes" id="UP000291020">
    <property type="component" value="Unassembled WGS sequence"/>
</dbReference>
<proteinExistence type="predicted"/>
<dbReference type="GO" id="GO:0004896">
    <property type="term" value="F:cytokine receptor activity"/>
    <property type="evidence" value="ECO:0007669"/>
    <property type="project" value="TreeGrafter"/>
</dbReference>
<keyword evidence="4" id="KW-1133">Transmembrane helix</keyword>
<dbReference type="PANTHER" id="PTHR23037">
    <property type="entry name" value="CYTOKINE RECEPTOR"/>
    <property type="match status" value="1"/>
</dbReference>
<reference evidence="9" key="2">
    <citation type="submission" date="2025-08" db="UniProtKB">
        <authorList>
            <consortium name="Ensembl"/>
        </authorList>
    </citation>
    <scope>IDENTIFICATION</scope>
</reference>
<evidence type="ECO:0000256" key="4">
    <source>
        <dbReference type="ARBA" id="ARBA00022989"/>
    </source>
</evidence>
<evidence type="ECO:0000256" key="6">
    <source>
        <dbReference type="ARBA" id="ARBA00023170"/>
    </source>
</evidence>
<dbReference type="GO" id="GO:0009897">
    <property type="term" value="C:external side of plasma membrane"/>
    <property type="evidence" value="ECO:0007669"/>
    <property type="project" value="TreeGrafter"/>
</dbReference>
<dbReference type="PROSITE" id="PS50853">
    <property type="entry name" value="FN3"/>
    <property type="match status" value="1"/>
</dbReference>
<sequence length="216" mass="23967">MRISGRHLAPKGASAAFHLQCLVLYPKCMSCYWTPQDGAASNTTVHLRYQMRGITEAEECKDYVTSGPNSCYFSRTNLCLYLTYEIWVEAGNQMSEKLIVNTEDIAKTEPPEGLKATGFGTHLSLEWGYPLGVAASYFPLVFELQYQEQGSGEWEQEPDVGEQTSYSVYGVKPDTVYILAVRCKNSDGKGFWSDWSTPVVISSGQATAQPVQSEAQ</sequence>
<dbReference type="InterPro" id="IPR013783">
    <property type="entry name" value="Ig-like_fold"/>
</dbReference>
<evidence type="ECO:0000259" key="8">
    <source>
        <dbReference type="PROSITE" id="PS50853"/>
    </source>
</evidence>